<feature type="domain" description="RRM" evidence="4">
    <location>
        <begin position="201"/>
        <end position="278"/>
    </location>
</feature>
<organism evidence="5 6">
    <name type="scientific">Jimgerdemannia flammicorona</name>
    <dbReference type="NCBI Taxonomy" id="994334"/>
    <lineage>
        <taxon>Eukaryota</taxon>
        <taxon>Fungi</taxon>
        <taxon>Fungi incertae sedis</taxon>
        <taxon>Mucoromycota</taxon>
        <taxon>Mucoromycotina</taxon>
        <taxon>Endogonomycetes</taxon>
        <taxon>Endogonales</taxon>
        <taxon>Endogonaceae</taxon>
        <taxon>Jimgerdemannia</taxon>
    </lineage>
</organism>
<protein>
    <recommendedName>
        <fullName evidence="4">RRM domain-containing protein</fullName>
    </recommendedName>
</protein>
<dbReference type="Pfam" id="PF00076">
    <property type="entry name" value="RRM_1"/>
    <property type="match status" value="1"/>
</dbReference>
<dbReference type="GO" id="GO:0005634">
    <property type="term" value="C:nucleus"/>
    <property type="evidence" value="ECO:0007669"/>
    <property type="project" value="TreeGrafter"/>
</dbReference>
<feature type="compositionally biased region" description="Basic and acidic residues" evidence="3">
    <location>
        <begin position="1"/>
        <end position="14"/>
    </location>
</feature>
<dbReference type="InterPro" id="IPR012677">
    <property type="entry name" value="Nucleotide-bd_a/b_plait_sf"/>
</dbReference>
<dbReference type="InterPro" id="IPR051229">
    <property type="entry name" value="ALYREF_mRNA_export"/>
</dbReference>
<dbReference type="SUPFAM" id="SSF54928">
    <property type="entry name" value="RNA-binding domain, RBD"/>
    <property type="match status" value="1"/>
</dbReference>
<comment type="caution">
    <text evidence="5">The sequence shown here is derived from an EMBL/GenBank/DDBJ whole genome shotgun (WGS) entry which is preliminary data.</text>
</comment>
<gene>
    <name evidence="5" type="ORF">BC938DRAFT_480628</name>
</gene>
<reference evidence="5 6" key="1">
    <citation type="journal article" date="2018" name="New Phytol.">
        <title>Phylogenomics of Endogonaceae and evolution of mycorrhizas within Mucoromycota.</title>
        <authorList>
            <person name="Chang Y."/>
            <person name="Desiro A."/>
            <person name="Na H."/>
            <person name="Sandor L."/>
            <person name="Lipzen A."/>
            <person name="Clum A."/>
            <person name="Barry K."/>
            <person name="Grigoriev I.V."/>
            <person name="Martin F.M."/>
            <person name="Stajich J.E."/>
            <person name="Smith M.E."/>
            <person name="Bonito G."/>
            <person name="Spatafora J.W."/>
        </authorList>
    </citation>
    <scope>NUCLEOTIDE SEQUENCE [LARGE SCALE GENOMIC DNA]</scope>
    <source>
        <strain evidence="5 6">AD002</strain>
    </source>
</reference>
<sequence>MDLDKPLDEIIKEKKVQKKAHKKPAANNQNNAANGQSGGPIRMRTTGKKITQQKASPYAFLRVPRNELSENMFSSNPIGREKLANTVTHPVTCTPYLVATLQRPVTANTNAQWRHDKFQPGDLNTSPSSLIITKAVNQAGSSIQSRLGGGLLTARGAAKKSGGTMIADRIGLATPPKVTTIKGVAGGKQTEFSIKGEAGPASIVITNLDPGAIADDVKTAFLELGDILTCTLRYDQAGRSIGTADIQFAQKASALAAIKKYDNAIADGRVLKVQLKTASAKASPVSGTTASYRAAAASSPRVQQETLSPASLGTLYSDRILSSSPATTITPQRRSVRSAPTFSVTFGKR</sequence>
<name>A0A433QIA6_9FUNG</name>
<dbReference type="Gene3D" id="3.30.70.330">
    <property type="match status" value="1"/>
</dbReference>
<dbReference type="InterPro" id="IPR035979">
    <property type="entry name" value="RBD_domain_sf"/>
</dbReference>
<evidence type="ECO:0000259" key="4">
    <source>
        <dbReference type="PROSITE" id="PS50102"/>
    </source>
</evidence>
<dbReference type="AlphaFoldDB" id="A0A433QIA6"/>
<dbReference type="GO" id="GO:0003729">
    <property type="term" value="F:mRNA binding"/>
    <property type="evidence" value="ECO:0007669"/>
    <property type="project" value="TreeGrafter"/>
</dbReference>
<dbReference type="SMART" id="SM00360">
    <property type="entry name" value="RRM"/>
    <property type="match status" value="1"/>
</dbReference>
<evidence type="ECO:0000313" key="6">
    <source>
        <dbReference type="Proteomes" id="UP000274822"/>
    </source>
</evidence>
<feature type="compositionally biased region" description="Low complexity" evidence="3">
    <location>
        <begin position="25"/>
        <end position="34"/>
    </location>
</feature>
<dbReference type="PROSITE" id="PS50102">
    <property type="entry name" value="RRM"/>
    <property type="match status" value="1"/>
</dbReference>
<feature type="region of interest" description="Disordered" evidence="3">
    <location>
        <begin position="326"/>
        <end position="349"/>
    </location>
</feature>
<feature type="region of interest" description="Disordered" evidence="3">
    <location>
        <begin position="1"/>
        <end position="42"/>
    </location>
</feature>
<accession>A0A433QIA6</accession>
<feature type="compositionally biased region" description="Basic residues" evidence="3">
    <location>
        <begin position="15"/>
        <end position="24"/>
    </location>
</feature>
<dbReference type="EMBL" id="RBNJ01005135">
    <property type="protein sequence ID" value="RUS29474.1"/>
    <property type="molecule type" value="Genomic_DNA"/>
</dbReference>
<keyword evidence="1 2" id="KW-0694">RNA-binding</keyword>
<dbReference type="PANTHER" id="PTHR19965:SF82">
    <property type="entry name" value="THO COMPLEX SUBUNIT 4"/>
    <property type="match status" value="1"/>
</dbReference>
<evidence type="ECO:0000256" key="1">
    <source>
        <dbReference type="ARBA" id="ARBA00022884"/>
    </source>
</evidence>
<keyword evidence="6" id="KW-1185">Reference proteome</keyword>
<evidence type="ECO:0000256" key="2">
    <source>
        <dbReference type="PROSITE-ProRule" id="PRU00176"/>
    </source>
</evidence>
<dbReference type="PANTHER" id="PTHR19965">
    <property type="entry name" value="RNA AND EXPORT FACTOR BINDING PROTEIN"/>
    <property type="match status" value="1"/>
</dbReference>
<proteinExistence type="predicted"/>
<dbReference type="Proteomes" id="UP000274822">
    <property type="component" value="Unassembled WGS sequence"/>
</dbReference>
<dbReference type="InterPro" id="IPR000504">
    <property type="entry name" value="RRM_dom"/>
</dbReference>
<evidence type="ECO:0000313" key="5">
    <source>
        <dbReference type="EMBL" id="RUS29474.1"/>
    </source>
</evidence>
<evidence type="ECO:0000256" key="3">
    <source>
        <dbReference type="SAM" id="MobiDB-lite"/>
    </source>
</evidence>